<feature type="transmembrane region" description="Helical" evidence="2">
    <location>
        <begin position="97"/>
        <end position="114"/>
    </location>
</feature>
<dbReference type="Proteomes" id="UP000179242">
    <property type="component" value="Unassembled WGS sequence"/>
</dbReference>
<sequence>MIFAKTEIGNIYSSLRVRNIVLCGVLFFLVFKTLLGFVSAKILLPAYIILTAAFLLNFLAYVLLKSKKILFIFSYLQFVLDLVVIVLALYFSGGIENTWGFLMAVTIAISGLYFSFATAIFIAIMAIIAFGGMVWLEYLQIIPHFNAYGLDIWKNTPYVVDYFSAMLVLYVGSAVVSASAGYNLKKRKEDADAYAEELKKKIKTIEEFNRELRSKYADIERLNQLFVGRELEMVKLKEEIKELKKGKN</sequence>
<organism evidence="3 4">
    <name type="scientific">candidate division WOR-1 bacterium RIFOXYC2_FULL_46_14</name>
    <dbReference type="NCBI Taxonomy" id="1802587"/>
    <lineage>
        <taxon>Bacteria</taxon>
        <taxon>Bacillati</taxon>
        <taxon>Saganbacteria</taxon>
    </lineage>
</organism>
<feature type="transmembrane region" description="Helical" evidence="2">
    <location>
        <begin position="44"/>
        <end position="64"/>
    </location>
</feature>
<evidence type="ECO:0000313" key="3">
    <source>
        <dbReference type="EMBL" id="OGC40875.1"/>
    </source>
</evidence>
<feature type="coiled-coil region" evidence="1">
    <location>
        <begin position="191"/>
        <end position="225"/>
    </location>
</feature>
<keyword evidence="2" id="KW-0472">Membrane</keyword>
<dbReference type="Pfam" id="PF25323">
    <property type="entry name" value="6TM_PilS"/>
    <property type="match status" value="1"/>
</dbReference>
<comment type="caution">
    <text evidence="3">The sequence shown here is derived from an EMBL/GenBank/DDBJ whole genome shotgun (WGS) entry which is preliminary data.</text>
</comment>
<proteinExistence type="predicted"/>
<protein>
    <submittedName>
        <fullName evidence="3">Uncharacterized protein</fullName>
    </submittedName>
</protein>
<accession>A0A1F4U7E5</accession>
<dbReference type="EMBL" id="MEUJ01000002">
    <property type="protein sequence ID" value="OGC40875.1"/>
    <property type="molecule type" value="Genomic_DNA"/>
</dbReference>
<reference evidence="3 4" key="1">
    <citation type="journal article" date="2016" name="Nat. Commun.">
        <title>Thousands of microbial genomes shed light on interconnected biogeochemical processes in an aquifer system.</title>
        <authorList>
            <person name="Anantharaman K."/>
            <person name="Brown C.T."/>
            <person name="Hug L.A."/>
            <person name="Sharon I."/>
            <person name="Castelle C.J."/>
            <person name="Probst A.J."/>
            <person name="Thomas B.C."/>
            <person name="Singh A."/>
            <person name="Wilkins M.J."/>
            <person name="Karaoz U."/>
            <person name="Brodie E.L."/>
            <person name="Williams K.H."/>
            <person name="Hubbard S.S."/>
            <person name="Banfield J.F."/>
        </authorList>
    </citation>
    <scope>NUCLEOTIDE SEQUENCE [LARGE SCALE GENOMIC DNA]</scope>
</reference>
<name>A0A1F4U7E5_UNCSA</name>
<feature type="transmembrane region" description="Helical" evidence="2">
    <location>
        <begin position="71"/>
        <end position="91"/>
    </location>
</feature>
<keyword evidence="1" id="KW-0175">Coiled coil</keyword>
<evidence type="ECO:0000256" key="2">
    <source>
        <dbReference type="SAM" id="Phobius"/>
    </source>
</evidence>
<feature type="transmembrane region" description="Helical" evidence="2">
    <location>
        <begin position="162"/>
        <end position="184"/>
    </location>
</feature>
<feature type="transmembrane region" description="Helical" evidence="2">
    <location>
        <begin position="121"/>
        <end position="142"/>
    </location>
</feature>
<keyword evidence="2" id="KW-0812">Transmembrane</keyword>
<gene>
    <name evidence="3" type="ORF">A2438_01105</name>
</gene>
<dbReference type="AlphaFoldDB" id="A0A1F4U7E5"/>
<evidence type="ECO:0000256" key="1">
    <source>
        <dbReference type="SAM" id="Coils"/>
    </source>
</evidence>
<evidence type="ECO:0000313" key="4">
    <source>
        <dbReference type="Proteomes" id="UP000179242"/>
    </source>
</evidence>
<feature type="transmembrane region" description="Helical" evidence="2">
    <location>
        <begin position="20"/>
        <end position="38"/>
    </location>
</feature>
<keyword evidence="2" id="KW-1133">Transmembrane helix</keyword>